<evidence type="ECO:0000256" key="5">
    <source>
        <dbReference type="SAM" id="MobiDB-lite"/>
    </source>
</evidence>
<keyword evidence="6" id="KW-0812">Transmembrane</keyword>
<keyword evidence="10" id="KW-1185">Reference proteome</keyword>
<evidence type="ECO:0000256" key="4">
    <source>
        <dbReference type="ARBA" id="ARBA00023008"/>
    </source>
</evidence>
<dbReference type="InterPro" id="IPR032694">
    <property type="entry name" value="CopC/D"/>
</dbReference>
<feature type="compositionally biased region" description="Low complexity" evidence="5">
    <location>
        <begin position="132"/>
        <end position="150"/>
    </location>
</feature>
<evidence type="ECO:0000313" key="9">
    <source>
        <dbReference type="EMBL" id="MFC6715408.1"/>
    </source>
</evidence>
<dbReference type="EMBL" id="JBHSWJ010000002">
    <property type="protein sequence ID" value="MFC6715408.1"/>
    <property type="molecule type" value="Genomic_DNA"/>
</dbReference>
<dbReference type="SUPFAM" id="SSF81296">
    <property type="entry name" value="E set domains"/>
    <property type="match status" value="1"/>
</dbReference>
<evidence type="ECO:0000256" key="1">
    <source>
        <dbReference type="ARBA" id="ARBA00004196"/>
    </source>
</evidence>
<feature type="chain" id="PRO_5046990220" evidence="7">
    <location>
        <begin position="27"/>
        <end position="185"/>
    </location>
</feature>
<organism evidence="9 10">
    <name type="scientific">Branchiibius cervicis</name>
    <dbReference type="NCBI Taxonomy" id="908252"/>
    <lineage>
        <taxon>Bacteria</taxon>
        <taxon>Bacillati</taxon>
        <taxon>Actinomycetota</taxon>
        <taxon>Actinomycetes</taxon>
        <taxon>Micrococcales</taxon>
        <taxon>Dermacoccaceae</taxon>
        <taxon>Branchiibius</taxon>
    </lineage>
</organism>
<keyword evidence="6" id="KW-0472">Membrane</keyword>
<dbReference type="Pfam" id="PF04234">
    <property type="entry name" value="CopC"/>
    <property type="match status" value="1"/>
</dbReference>
<keyword evidence="2" id="KW-0479">Metal-binding</keyword>
<feature type="transmembrane region" description="Helical" evidence="6">
    <location>
        <begin position="158"/>
        <end position="179"/>
    </location>
</feature>
<gene>
    <name evidence="9" type="ORF">ACFQBT_16950</name>
</gene>
<name>A0ABW2AWN3_9MICO</name>
<reference evidence="10" key="1">
    <citation type="journal article" date="2019" name="Int. J. Syst. Evol. Microbiol.">
        <title>The Global Catalogue of Microorganisms (GCM) 10K type strain sequencing project: providing services to taxonomists for standard genome sequencing and annotation.</title>
        <authorList>
            <consortium name="The Broad Institute Genomics Platform"/>
            <consortium name="The Broad Institute Genome Sequencing Center for Infectious Disease"/>
            <person name="Wu L."/>
            <person name="Ma J."/>
        </authorList>
    </citation>
    <scope>NUCLEOTIDE SEQUENCE [LARGE SCALE GENOMIC DNA]</scope>
    <source>
        <strain evidence="10">NBRC 106593</strain>
    </source>
</reference>
<dbReference type="Proteomes" id="UP001596356">
    <property type="component" value="Unassembled WGS sequence"/>
</dbReference>
<keyword evidence="4" id="KW-0186">Copper</keyword>
<evidence type="ECO:0000259" key="8">
    <source>
        <dbReference type="Pfam" id="PF04234"/>
    </source>
</evidence>
<evidence type="ECO:0000256" key="2">
    <source>
        <dbReference type="ARBA" id="ARBA00022723"/>
    </source>
</evidence>
<proteinExistence type="predicted"/>
<accession>A0ABW2AWN3</accession>
<feature type="domain" description="CopC" evidence="8">
    <location>
        <begin position="27"/>
        <end position="120"/>
    </location>
</feature>
<keyword evidence="3 7" id="KW-0732">Signal</keyword>
<evidence type="ECO:0000313" key="10">
    <source>
        <dbReference type="Proteomes" id="UP001596356"/>
    </source>
</evidence>
<dbReference type="InterPro" id="IPR014755">
    <property type="entry name" value="Cu-Rt/internalin_Ig-like"/>
</dbReference>
<evidence type="ECO:0000256" key="3">
    <source>
        <dbReference type="ARBA" id="ARBA00022729"/>
    </source>
</evidence>
<evidence type="ECO:0000256" key="7">
    <source>
        <dbReference type="SAM" id="SignalP"/>
    </source>
</evidence>
<dbReference type="PANTHER" id="PTHR34820">
    <property type="entry name" value="INNER MEMBRANE PROTEIN YEBZ"/>
    <property type="match status" value="1"/>
</dbReference>
<comment type="subcellular location">
    <subcellularLocation>
        <location evidence="1">Cell envelope</location>
    </subcellularLocation>
</comment>
<comment type="caution">
    <text evidence="9">The sequence shown here is derived from an EMBL/GenBank/DDBJ whole genome shotgun (WGS) entry which is preliminary data.</text>
</comment>
<keyword evidence="6" id="KW-1133">Transmembrane helix</keyword>
<dbReference type="RefSeq" id="WP_377824503.1">
    <property type="nucleotide sequence ID" value="NZ_JBHSWJ010000002.1"/>
</dbReference>
<sequence length="185" mass="18747">MRVTRPIGVLLLAAFFGLVIAGPASAHDFLVSSNPADGATVSTPLSKVTLSFNDIVLSKPSAPQVEVVGPDRKHYETGCATAIDRDVSVPVALGPTGTYVVTWRIVSADGHPVSTSISFHYTGASQATGSSAAPASCHSVTSPAATTSSGSAGGQPTGMIALVLGVLAVSAGVIGWRLWSVHRNP</sequence>
<feature type="signal peptide" evidence="7">
    <location>
        <begin position="1"/>
        <end position="26"/>
    </location>
</feature>
<feature type="region of interest" description="Disordered" evidence="5">
    <location>
        <begin position="132"/>
        <end position="152"/>
    </location>
</feature>
<dbReference type="InterPro" id="IPR014756">
    <property type="entry name" value="Ig_E-set"/>
</dbReference>
<dbReference type="InterPro" id="IPR007348">
    <property type="entry name" value="CopC_dom"/>
</dbReference>
<dbReference type="PANTHER" id="PTHR34820:SF4">
    <property type="entry name" value="INNER MEMBRANE PROTEIN YEBZ"/>
    <property type="match status" value="1"/>
</dbReference>
<evidence type="ECO:0000256" key="6">
    <source>
        <dbReference type="SAM" id="Phobius"/>
    </source>
</evidence>
<protein>
    <submittedName>
        <fullName evidence="9">Copper resistance protein CopC</fullName>
    </submittedName>
</protein>
<dbReference type="Gene3D" id="2.60.40.1220">
    <property type="match status" value="1"/>
</dbReference>